<dbReference type="PANTHER" id="PTHR14226:SF29">
    <property type="entry name" value="NEUROPATHY TARGET ESTERASE SWS"/>
    <property type="match status" value="1"/>
</dbReference>
<feature type="signal peptide" evidence="5">
    <location>
        <begin position="1"/>
        <end position="19"/>
    </location>
</feature>
<dbReference type="RefSeq" id="WP_320004154.1">
    <property type="nucleotide sequence ID" value="NZ_JAUHJS010000004.1"/>
</dbReference>
<dbReference type="PROSITE" id="PS51635">
    <property type="entry name" value="PNPLA"/>
    <property type="match status" value="1"/>
</dbReference>
<feature type="active site" description="Nucleophile" evidence="4">
    <location>
        <position position="57"/>
    </location>
</feature>
<evidence type="ECO:0000256" key="5">
    <source>
        <dbReference type="SAM" id="SignalP"/>
    </source>
</evidence>
<name>A0ABT8F5U6_9BACT</name>
<feature type="short sequence motif" description="GXSXG" evidence="4">
    <location>
        <begin position="55"/>
        <end position="59"/>
    </location>
</feature>
<gene>
    <name evidence="7" type="ORF">QWY31_08930</name>
</gene>
<proteinExistence type="predicted"/>
<dbReference type="Proteomes" id="UP001168552">
    <property type="component" value="Unassembled WGS sequence"/>
</dbReference>
<evidence type="ECO:0000259" key="6">
    <source>
        <dbReference type="PROSITE" id="PS51635"/>
    </source>
</evidence>
<feature type="active site" description="Proton acceptor" evidence="4">
    <location>
        <position position="205"/>
    </location>
</feature>
<dbReference type="SUPFAM" id="SSF52151">
    <property type="entry name" value="FabD/lysophospholipase-like"/>
    <property type="match status" value="1"/>
</dbReference>
<keyword evidence="1 4" id="KW-0378">Hydrolase</keyword>
<keyword evidence="2 4" id="KW-0442">Lipid degradation</keyword>
<feature type="short sequence motif" description="DGA/G" evidence="4">
    <location>
        <begin position="205"/>
        <end position="207"/>
    </location>
</feature>
<evidence type="ECO:0000256" key="1">
    <source>
        <dbReference type="ARBA" id="ARBA00022801"/>
    </source>
</evidence>
<dbReference type="InterPro" id="IPR002641">
    <property type="entry name" value="PNPLA_dom"/>
</dbReference>
<keyword evidence="3 4" id="KW-0443">Lipid metabolism</keyword>
<feature type="domain" description="PNPLA" evidence="6">
    <location>
        <begin position="24"/>
        <end position="218"/>
    </location>
</feature>
<evidence type="ECO:0000313" key="7">
    <source>
        <dbReference type="EMBL" id="MDN4165624.1"/>
    </source>
</evidence>
<accession>A0ABT8F5U6</accession>
<evidence type="ECO:0000256" key="2">
    <source>
        <dbReference type="ARBA" id="ARBA00022963"/>
    </source>
</evidence>
<dbReference type="CDD" id="cd07205">
    <property type="entry name" value="Pat_PNPLA6_PNPLA7_NTE1_like"/>
    <property type="match status" value="1"/>
</dbReference>
<dbReference type="EMBL" id="JAUHJS010000004">
    <property type="protein sequence ID" value="MDN4165624.1"/>
    <property type="molecule type" value="Genomic_DNA"/>
</dbReference>
<reference evidence="7" key="1">
    <citation type="submission" date="2023-06" db="EMBL/GenBank/DDBJ databases">
        <title>Cytophagales bacterium Strain LB-30, isolated from soil.</title>
        <authorList>
            <person name="Liu B."/>
        </authorList>
    </citation>
    <scope>NUCLEOTIDE SEQUENCE</scope>
    <source>
        <strain evidence="7">LB-30</strain>
    </source>
</reference>
<evidence type="ECO:0000313" key="8">
    <source>
        <dbReference type="Proteomes" id="UP001168552"/>
    </source>
</evidence>
<dbReference type="PANTHER" id="PTHR14226">
    <property type="entry name" value="NEUROPATHY TARGET ESTERASE/SWISS CHEESE D.MELANOGASTER"/>
    <property type="match status" value="1"/>
</dbReference>
<dbReference type="InterPro" id="IPR050301">
    <property type="entry name" value="NTE"/>
</dbReference>
<keyword evidence="5" id="KW-0732">Signal</keyword>
<evidence type="ECO:0000256" key="4">
    <source>
        <dbReference type="PROSITE-ProRule" id="PRU01161"/>
    </source>
</evidence>
<evidence type="ECO:0000256" key="3">
    <source>
        <dbReference type="ARBA" id="ARBA00023098"/>
    </source>
</evidence>
<dbReference type="Pfam" id="PF01734">
    <property type="entry name" value="Patatin"/>
    <property type="match status" value="1"/>
</dbReference>
<dbReference type="Gene3D" id="3.40.1090.10">
    <property type="entry name" value="Cytosolic phospholipase A2 catalytic domain"/>
    <property type="match status" value="2"/>
</dbReference>
<keyword evidence="8" id="KW-1185">Reference proteome</keyword>
<sequence length="766" mass="86486">MKSIFLTLISLVLCSVAPAQKVALVLSGGGAKGAAHLGAIKALEENNIPIDYIVGTSMGAVIGGFYAAGYTTEQMEKLLLSEEFQKWMSGNLTDETYFFSKGDDNASMLGVNVKVDSSLTAQFNSNFASDLFINFALARLLAQASMASGYDFDSLMIPYRAMASEIFTQEEVMMREGKLNDAIRASMTVPLFYRPIKFDGRYLFDGGVYNNFPVDVAKREFNPDVIIGVNVSSKVFEEYPEGKDDELLNKTLLFVMLDKTNPESVGENGVYLQPNLSTYTSLDFGQIPSIIDSGYQVALRQMPEIQGKVERRRAPEELQAMRQGFINRAPSLEFDKISLDGFRTNQREYVRTVFRSKRNEATTIADIEDGYFRLISEPYFRTVYPGITYDSTRKSYAFELMAEPKPQLEVDFGGNLASRSVSQVYLGLTYSHFNYLLFKHHLNAYNGRFYQSAQWKSRMVFPFRIPFYIEPQFTYNNWDYIRIADFLENVFDKASPTILEQTDRSGGIDFGFALSKKSKFVASAAIVSNSNRFSNRSILISTDTLDISRLLGQKYSLQFVKNSLNRKFYASRGAAQTVGIHYVNVNESYKAGNTALQPSFDKKAHSWFKISAEAEEYFHKNQWSMGYYGKLVLSNQPAMANYLATLAQANSFTPSPDSHLLFLQNFRSNSFVGLGSRNVLQATKNLEFRLEGYAFLPLERIELGENQLPVLSSRFDRVFIMGAAHAVYFTPAGPLSVNLNLYNDRENPISFLVNFGYLLFNKRAFD</sequence>
<comment type="caution">
    <text evidence="7">The sequence shown here is derived from an EMBL/GenBank/DDBJ whole genome shotgun (WGS) entry which is preliminary data.</text>
</comment>
<dbReference type="InterPro" id="IPR016035">
    <property type="entry name" value="Acyl_Trfase/lysoPLipase"/>
</dbReference>
<feature type="short sequence motif" description="GXGXXG" evidence="4">
    <location>
        <begin position="28"/>
        <end position="33"/>
    </location>
</feature>
<protein>
    <submittedName>
        <fullName evidence="7">Patatin-like phospholipase family protein</fullName>
    </submittedName>
</protein>
<organism evidence="7 8">
    <name type="scientific">Shiella aurantiaca</name>
    <dbReference type="NCBI Taxonomy" id="3058365"/>
    <lineage>
        <taxon>Bacteria</taxon>
        <taxon>Pseudomonadati</taxon>
        <taxon>Bacteroidota</taxon>
        <taxon>Cytophagia</taxon>
        <taxon>Cytophagales</taxon>
        <taxon>Shiellaceae</taxon>
        <taxon>Shiella</taxon>
    </lineage>
</organism>
<feature type="chain" id="PRO_5045880658" evidence="5">
    <location>
        <begin position="20"/>
        <end position="766"/>
    </location>
</feature>